<dbReference type="RefSeq" id="WP_119192334.1">
    <property type="nucleotide sequence ID" value="NZ_JAUHTB010000010.1"/>
</dbReference>
<reference evidence="2 3" key="1">
    <citation type="submission" date="2018-06" db="EMBL/GenBank/DDBJ databases">
        <title>Whole genome sequencing of four bacterial strains from South Shetland trench revealing bio-synthetic gene clusters.</title>
        <authorList>
            <person name="Abdel-Mageed W.M."/>
            <person name="Lehri B."/>
            <person name="Jarmusch S.A."/>
            <person name="Miranda K."/>
            <person name="Goodfellow M."/>
            <person name="Jaspars M."/>
            <person name="Karlyshev A.V."/>
        </authorList>
    </citation>
    <scope>NUCLEOTIDE SEQUENCE [LARGE SCALE GENOMIC DNA]</scope>
    <source>
        <strain evidence="2 3">SST1</strain>
    </source>
</reference>
<reference evidence="1 4" key="2">
    <citation type="submission" date="2023-07" db="EMBL/GenBank/DDBJ databases">
        <title>Strategy for survival of the halotoleranting strain Dietzia MX2 from the Yakshinskoe mineral salts deposit.</title>
        <authorList>
            <person name="Kharitonova M.A."/>
            <person name="Kupriyanova-Ashina F.G."/>
            <person name="Shakirov T.R."/>
            <person name="Vafina M.S."/>
            <person name="Ilinskaya O.N."/>
        </authorList>
    </citation>
    <scope>NUCLEOTIDE SEQUENCE [LARGE SCALE GENOMIC DNA]</scope>
    <source>
        <strain evidence="1 4">MX2</strain>
    </source>
</reference>
<comment type="caution">
    <text evidence="2">The sequence shown here is derived from an EMBL/GenBank/DDBJ whole genome shotgun (WGS) entry which is preliminary data.</text>
</comment>
<evidence type="ECO:0000313" key="3">
    <source>
        <dbReference type="Proteomes" id="UP000252187"/>
    </source>
</evidence>
<evidence type="ECO:0000313" key="2">
    <source>
        <dbReference type="EMBL" id="RBA37302.1"/>
    </source>
</evidence>
<protein>
    <submittedName>
        <fullName evidence="2">Uncharacterized protein</fullName>
    </submittedName>
</protein>
<name>A0A365PAX0_9ACTN</name>
<sequence length="147" mass="16141">MIDSANTPELAIGVDRLVGCSAGPAIEIAQRYCSTASVLQWKAAIWTVNGDPIGTSDAARTITIVDDGDYGSSYDYQLVSASTAALMDPFLHPEPSFLWSDDETLFLEIQPETGWIEVYSTRPDLVEEVRSDTQWEVVPLTRDLPQS</sequence>
<keyword evidence="4" id="KW-1185">Reference proteome</keyword>
<proteinExistence type="predicted"/>
<accession>A0A365PAX0</accession>
<evidence type="ECO:0000313" key="4">
    <source>
        <dbReference type="Proteomes" id="UP001172702"/>
    </source>
</evidence>
<dbReference type="AlphaFoldDB" id="A0A365PAX0"/>
<dbReference type="Proteomes" id="UP001172702">
    <property type="component" value="Unassembled WGS sequence"/>
</dbReference>
<dbReference type="EMBL" id="QNTT01000014">
    <property type="protein sequence ID" value="RBA37302.1"/>
    <property type="molecule type" value="Genomic_DNA"/>
</dbReference>
<dbReference type="EMBL" id="JAUHTB010000010">
    <property type="protein sequence ID" value="MDN4506283.1"/>
    <property type="molecule type" value="Genomic_DNA"/>
</dbReference>
<dbReference type="Proteomes" id="UP000252187">
    <property type="component" value="Unassembled WGS sequence"/>
</dbReference>
<gene>
    <name evidence="2" type="ORF">DQ226_06985</name>
    <name evidence="1" type="ORF">QYF62_09465</name>
</gene>
<organism evidence="2 3">
    <name type="scientific">Dietzia maris</name>
    <dbReference type="NCBI Taxonomy" id="37915"/>
    <lineage>
        <taxon>Bacteria</taxon>
        <taxon>Bacillati</taxon>
        <taxon>Actinomycetota</taxon>
        <taxon>Actinomycetes</taxon>
        <taxon>Mycobacteriales</taxon>
        <taxon>Dietziaceae</taxon>
        <taxon>Dietzia</taxon>
    </lineage>
</organism>
<evidence type="ECO:0000313" key="1">
    <source>
        <dbReference type="EMBL" id="MDN4506283.1"/>
    </source>
</evidence>